<evidence type="ECO:0000313" key="6">
    <source>
        <dbReference type="EMBL" id="KAH3674150.1"/>
    </source>
</evidence>
<evidence type="ECO:0000256" key="1">
    <source>
        <dbReference type="ARBA" id="ARBA00004123"/>
    </source>
</evidence>
<dbReference type="EMBL" id="JAEUBD010000526">
    <property type="protein sequence ID" value="KAH3674150.1"/>
    <property type="molecule type" value="Genomic_DNA"/>
</dbReference>
<keyword evidence="2" id="KW-0507">mRNA processing</keyword>
<reference evidence="6" key="2">
    <citation type="submission" date="2021-01" db="EMBL/GenBank/DDBJ databases">
        <authorList>
            <person name="Schikora-Tamarit M.A."/>
        </authorList>
    </citation>
    <scope>NUCLEOTIDE SEQUENCE</scope>
    <source>
        <strain evidence="6">NCAIM Y.01608</strain>
    </source>
</reference>
<dbReference type="Pfam" id="PF11935">
    <property type="entry name" value="SYMPK_PTA1_N"/>
    <property type="match status" value="1"/>
</dbReference>
<sequence>MASDLDSKQLDQLKEAEKLAFDHPNFFEQILDTTISICIGTPCNEFRLQYQCLSLIYKAFYEKKIESFELRSQQSVKVIQLLDYLIIRNEQRSPNYLIIQKCIDILNATYDLIFLQMVQNPNEDEWERLSDVKDYLLSQWPSSYPLQPYNPETDLSRSIACKTSLIKLIGKIIQVQLPASSSGIDIEHDISVSMIQSNHPFLLNSNLSSQAQNLLDSLFAVLNDDVLLPTAIFTTIMSTMMTLFKSRPKFLSNKFIMFVLAYESQLKIEPRFEREEKLKMKLIKRFNDRVDKCLISILLNKGFLAKDPGLRTRFENKFNYLVDKARDQRQKGILNVDDDDDPEVKNIKKQKVEAIQRDNMLFYNESKIARSHDYKSIYNLIKPNDQLTEFDMSSIPTDILVSMVVTALQKISTAKLVKGLTIVFDRYKDLTTNTDTAFQGIYLTPPNNEGSLKRKRTDDDEDGVRRRLKADTGTENSNETDDTYSDDELKGAFLVPVPNEFSLNNKKEQLGLIINNFVKLSAQKVKKNKSSLDSSIHQNALEKLAISNWNEESWIKILSRLATRGLADHELANCMRKSIFDYFKDDMRNRIDGVIEWLNEEYYSEIRDTTGIQPLRDGNYMTYCAFTLDNLIPFLESSDRKLFIRLMSELPYLDKSLISKIRSLCKDPVRSKLGFQSLLYLIMFRPPVLNDCLGLLTDMLNDTSSDDALKNECSNYLKKYGPQQ</sequence>
<reference evidence="6" key="1">
    <citation type="journal article" date="2021" name="Open Biol.">
        <title>Shared evolutionary footprints suggest mitochondrial oxidative damage underlies multiple complex I losses in fungi.</title>
        <authorList>
            <person name="Schikora-Tamarit M.A."/>
            <person name="Marcet-Houben M."/>
            <person name="Nosek J."/>
            <person name="Gabaldon T."/>
        </authorList>
    </citation>
    <scope>NUCLEOTIDE SEQUENCE</scope>
    <source>
        <strain evidence="6">NCAIM Y.01608</strain>
    </source>
</reference>
<dbReference type="InterPro" id="IPR021850">
    <property type="entry name" value="Symplekin/Pta1"/>
</dbReference>
<gene>
    <name evidence="6" type="ORF">OGATHE_002130</name>
</gene>
<comment type="subcellular location">
    <subcellularLocation>
        <location evidence="1">Nucleus</location>
    </subcellularLocation>
</comment>
<feature type="domain" description="Symplekin/Pta1 N-terminal" evidence="5">
    <location>
        <begin position="98"/>
        <end position="298"/>
    </location>
</feature>
<dbReference type="PANTHER" id="PTHR15245:SF20">
    <property type="entry name" value="SYMPLEKIN"/>
    <property type="match status" value="1"/>
</dbReference>
<dbReference type="Proteomes" id="UP000788993">
    <property type="component" value="Unassembled WGS sequence"/>
</dbReference>
<accession>A0A9P8TD52</accession>
<dbReference type="Gene3D" id="1.25.10.10">
    <property type="entry name" value="Leucine-rich Repeat Variant"/>
    <property type="match status" value="1"/>
</dbReference>
<dbReference type="InterPro" id="IPR032460">
    <property type="entry name" value="Symplekin/Pta1_N"/>
</dbReference>
<dbReference type="GO" id="GO:0005847">
    <property type="term" value="C:mRNA cleavage and polyadenylation specificity factor complex"/>
    <property type="evidence" value="ECO:0007669"/>
    <property type="project" value="TreeGrafter"/>
</dbReference>
<evidence type="ECO:0000256" key="3">
    <source>
        <dbReference type="ARBA" id="ARBA00023242"/>
    </source>
</evidence>
<evidence type="ECO:0000256" key="4">
    <source>
        <dbReference type="SAM" id="MobiDB-lite"/>
    </source>
</evidence>
<organism evidence="6 7">
    <name type="scientific">Ogataea polymorpha</name>
    <dbReference type="NCBI Taxonomy" id="460523"/>
    <lineage>
        <taxon>Eukaryota</taxon>
        <taxon>Fungi</taxon>
        <taxon>Dikarya</taxon>
        <taxon>Ascomycota</taxon>
        <taxon>Saccharomycotina</taxon>
        <taxon>Pichiomycetes</taxon>
        <taxon>Pichiales</taxon>
        <taxon>Pichiaceae</taxon>
        <taxon>Ogataea</taxon>
    </lineage>
</organism>
<evidence type="ECO:0000256" key="2">
    <source>
        <dbReference type="ARBA" id="ARBA00022664"/>
    </source>
</evidence>
<feature type="compositionally biased region" description="Basic and acidic residues" evidence="4">
    <location>
        <begin position="463"/>
        <end position="472"/>
    </location>
</feature>
<name>A0A9P8TD52_9ASCO</name>
<keyword evidence="3" id="KW-0539">Nucleus</keyword>
<comment type="caution">
    <text evidence="6">The sequence shown here is derived from an EMBL/GenBank/DDBJ whole genome shotgun (WGS) entry which is preliminary data.</text>
</comment>
<evidence type="ECO:0000259" key="5">
    <source>
        <dbReference type="Pfam" id="PF11935"/>
    </source>
</evidence>
<feature type="region of interest" description="Disordered" evidence="4">
    <location>
        <begin position="448"/>
        <end position="484"/>
    </location>
</feature>
<dbReference type="InterPro" id="IPR011989">
    <property type="entry name" value="ARM-like"/>
</dbReference>
<protein>
    <recommendedName>
        <fullName evidence="5">Symplekin/Pta1 N-terminal domain-containing protein</fullName>
    </recommendedName>
</protein>
<evidence type="ECO:0000313" key="7">
    <source>
        <dbReference type="Proteomes" id="UP000788993"/>
    </source>
</evidence>
<keyword evidence="7" id="KW-1185">Reference proteome</keyword>
<dbReference type="GO" id="GO:0006397">
    <property type="term" value="P:mRNA processing"/>
    <property type="evidence" value="ECO:0007669"/>
    <property type="project" value="UniProtKB-KW"/>
</dbReference>
<dbReference type="PANTHER" id="PTHR15245">
    <property type="entry name" value="SYMPLEKIN-RELATED"/>
    <property type="match status" value="1"/>
</dbReference>
<proteinExistence type="predicted"/>
<dbReference type="AlphaFoldDB" id="A0A9P8TD52"/>
<dbReference type="OrthoDB" id="331600at2759"/>